<keyword evidence="4" id="KW-1185">Reference proteome</keyword>
<reference evidence="3" key="1">
    <citation type="submission" date="2021-02" db="EMBL/GenBank/DDBJ databases">
        <authorList>
            <person name="Nowell W R."/>
        </authorList>
    </citation>
    <scope>NUCLEOTIDE SEQUENCE</scope>
</reference>
<evidence type="ECO:0000256" key="1">
    <source>
        <dbReference type="SAM" id="MobiDB-lite"/>
    </source>
</evidence>
<dbReference type="Proteomes" id="UP000663873">
    <property type="component" value="Unassembled WGS sequence"/>
</dbReference>
<accession>A0A821EV20</accession>
<evidence type="ECO:0000313" key="3">
    <source>
        <dbReference type="EMBL" id="CAF4641302.1"/>
    </source>
</evidence>
<feature type="signal peptide" evidence="2">
    <location>
        <begin position="1"/>
        <end position="18"/>
    </location>
</feature>
<sequence length="75" mass="8307">MNGFDLILIVIKYCLVDGLNGHTKSKTDSSNGASTTNGNDNLFAEKQEPIIQQIPKLICQSNQSLQRKTCMIVEH</sequence>
<dbReference type="EMBL" id="CAJOBP010028960">
    <property type="protein sequence ID" value="CAF4641302.1"/>
    <property type="molecule type" value="Genomic_DNA"/>
</dbReference>
<dbReference type="AlphaFoldDB" id="A0A821EV20"/>
<gene>
    <name evidence="3" type="ORF">UJA718_LOCUS33148</name>
</gene>
<feature type="region of interest" description="Disordered" evidence="1">
    <location>
        <begin position="22"/>
        <end position="41"/>
    </location>
</feature>
<evidence type="ECO:0000313" key="4">
    <source>
        <dbReference type="Proteomes" id="UP000663873"/>
    </source>
</evidence>
<organism evidence="3 4">
    <name type="scientific">Rotaria socialis</name>
    <dbReference type="NCBI Taxonomy" id="392032"/>
    <lineage>
        <taxon>Eukaryota</taxon>
        <taxon>Metazoa</taxon>
        <taxon>Spiralia</taxon>
        <taxon>Gnathifera</taxon>
        <taxon>Rotifera</taxon>
        <taxon>Eurotatoria</taxon>
        <taxon>Bdelloidea</taxon>
        <taxon>Philodinida</taxon>
        <taxon>Philodinidae</taxon>
        <taxon>Rotaria</taxon>
    </lineage>
</organism>
<name>A0A821EV20_9BILA</name>
<proteinExistence type="predicted"/>
<comment type="caution">
    <text evidence="3">The sequence shown here is derived from an EMBL/GenBank/DDBJ whole genome shotgun (WGS) entry which is preliminary data.</text>
</comment>
<feature type="compositionally biased region" description="Polar residues" evidence="1">
    <location>
        <begin position="28"/>
        <end position="40"/>
    </location>
</feature>
<evidence type="ECO:0000256" key="2">
    <source>
        <dbReference type="SAM" id="SignalP"/>
    </source>
</evidence>
<protein>
    <submittedName>
        <fullName evidence="3">Uncharacterized protein</fullName>
    </submittedName>
</protein>
<keyword evidence="2" id="KW-0732">Signal</keyword>
<feature type="chain" id="PRO_5032752182" evidence="2">
    <location>
        <begin position="19"/>
        <end position="75"/>
    </location>
</feature>